<evidence type="ECO:0000256" key="1">
    <source>
        <dbReference type="SAM" id="MobiDB-lite"/>
    </source>
</evidence>
<comment type="caution">
    <text evidence="3">The sequence shown here is derived from an EMBL/GenBank/DDBJ whole genome shotgun (WGS) entry which is preliminary data.</text>
</comment>
<gene>
    <name evidence="3" type="ORF">IV500_05015</name>
</gene>
<name>A0A931G704_9MICC</name>
<feature type="transmembrane region" description="Helical" evidence="2">
    <location>
        <begin position="109"/>
        <end position="133"/>
    </location>
</feature>
<reference evidence="3 4" key="1">
    <citation type="submission" date="2020-11" db="EMBL/GenBank/DDBJ databases">
        <title>Arthrobacter antarcticus sp. nov., isolated from Antarctic Soil.</title>
        <authorList>
            <person name="Li J."/>
        </authorList>
    </citation>
    <scope>NUCLEOTIDE SEQUENCE [LARGE SCALE GENOMIC DNA]</scope>
    <source>
        <strain evidence="3 4">Z1-20</strain>
    </source>
</reference>
<feature type="transmembrane region" description="Helical" evidence="2">
    <location>
        <begin position="68"/>
        <end position="89"/>
    </location>
</feature>
<dbReference type="AlphaFoldDB" id="A0A931G704"/>
<evidence type="ECO:0000256" key="2">
    <source>
        <dbReference type="SAM" id="Phobius"/>
    </source>
</evidence>
<feature type="region of interest" description="Disordered" evidence="1">
    <location>
        <begin position="259"/>
        <end position="284"/>
    </location>
</feature>
<accession>A0A931G704</accession>
<organism evidence="3 4">
    <name type="scientific">Arthrobacter terrae</name>
    <dbReference type="NCBI Taxonomy" id="2935737"/>
    <lineage>
        <taxon>Bacteria</taxon>
        <taxon>Bacillati</taxon>
        <taxon>Actinomycetota</taxon>
        <taxon>Actinomycetes</taxon>
        <taxon>Micrococcales</taxon>
        <taxon>Micrococcaceae</taxon>
        <taxon>Arthrobacter</taxon>
    </lineage>
</organism>
<evidence type="ECO:0000313" key="4">
    <source>
        <dbReference type="Proteomes" id="UP000655366"/>
    </source>
</evidence>
<feature type="region of interest" description="Disordered" evidence="1">
    <location>
        <begin position="219"/>
        <end position="240"/>
    </location>
</feature>
<proteinExistence type="predicted"/>
<keyword evidence="2" id="KW-1133">Transmembrane helix</keyword>
<keyword evidence="2" id="KW-0472">Membrane</keyword>
<dbReference type="EMBL" id="JADNYM010000005">
    <property type="protein sequence ID" value="MBG0738779.1"/>
    <property type="molecule type" value="Genomic_DNA"/>
</dbReference>
<feature type="compositionally biased region" description="Polar residues" evidence="1">
    <location>
        <begin position="269"/>
        <end position="284"/>
    </location>
</feature>
<protein>
    <submittedName>
        <fullName evidence="3">Uncharacterized protein</fullName>
    </submittedName>
</protein>
<dbReference type="RefSeq" id="WP_196395715.1">
    <property type="nucleotide sequence ID" value="NZ_JADNYM010000005.1"/>
</dbReference>
<evidence type="ECO:0000313" key="3">
    <source>
        <dbReference type="EMBL" id="MBG0738779.1"/>
    </source>
</evidence>
<dbReference type="Proteomes" id="UP000655366">
    <property type="component" value="Unassembled WGS sequence"/>
</dbReference>
<keyword evidence="4" id="KW-1185">Reference proteome</keyword>
<keyword evidence="2" id="KW-0812">Transmembrane</keyword>
<sequence length="284" mass="30431">MIKSPATKPAFARALAYGYKAPSGTEIIPPYGREIIFNRDLTGEELRQLTDSYPVPGRTLRLVGGYSFLASCFIPGVTWIEVLLGATIADATDVRWITEQEVPGLLNTLFSFTAIVSGWLGLLAIVVAATGIVTDFVAWKKWGVELSATWARYAGRVVSTKGLPTNRKQAVETFAGRLDSALKKLDPADPVAQRLDAAARQAIGFYIDLPVMSEHMRNETASADDQIRDPDGASPAAEAEARQAAGAAVFAVREYARKARPAAADPESIASSQVTTDKASSSLL</sequence>